<gene>
    <name evidence="2" type="ORF">BK742_23830</name>
</gene>
<evidence type="ECO:0000313" key="3">
    <source>
        <dbReference type="Proteomes" id="UP000195089"/>
    </source>
</evidence>
<evidence type="ECO:0000259" key="1">
    <source>
        <dbReference type="Pfam" id="PF25191"/>
    </source>
</evidence>
<dbReference type="Pfam" id="PF25191">
    <property type="entry name" value="DUF7832"/>
    <property type="match status" value="1"/>
</dbReference>
<dbReference type="AlphaFoldDB" id="A0A243B2Z7"/>
<dbReference type="Proteomes" id="UP000195089">
    <property type="component" value="Unassembled WGS sequence"/>
</dbReference>
<dbReference type="InterPro" id="IPR057154">
    <property type="entry name" value="DUF7832"/>
</dbReference>
<name>A0A243B2Z7_BACTU</name>
<dbReference type="RefSeq" id="WP_088120379.1">
    <property type="nucleotide sequence ID" value="NZ_NFDL01000102.1"/>
</dbReference>
<dbReference type="EMBL" id="NFDL01000102">
    <property type="protein sequence ID" value="OTY36871.1"/>
    <property type="molecule type" value="Genomic_DNA"/>
</dbReference>
<feature type="domain" description="DUF7832" evidence="1">
    <location>
        <begin position="6"/>
        <end position="119"/>
    </location>
</feature>
<accession>A0A243B2Z7</accession>
<proteinExistence type="predicted"/>
<protein>
    <recommendedName>
        <fullName evidence="1">DUF7832 domain-containing protein</fullName>
    </recommendedName>
</protein>
<evidence type="ECO:0000313" key="2">
    <source>
        <dbReference type="EMBL" id="OTY36871.1"/>
    </source>
</evidence>
<reference evidence="2 3" key="1">
    <citation type="submission" date="2016-10" db="EMBL/GenBank/DDBJ databases">
        <title>Comparative genomics of Bacillus thuringiensis reveals a path to pathogens against multiple invertebrate hosts.</title>
        <authorList>
            <person name="Zheng J."/>
            <person name="Gao Q."/>
            <person name="Liu H."/>
            <person name="Peng D."/>
            <person name="Ruan L."/>
            <person name="Sun M."/>
        </authorList>
    </citation>
    <scope>NUCLEOTIDE SEQUENCE [LARGE SCALE GENOMIC DNA]</scope>
    <source>
        <strain evidence="2">BGSC 4BX1</strain>
    </source>
</reference>
<sequence>MLHTIVYDKAKYHYQGDFPADLSIDQAFVHTGMFLGWIIEHNLYSEEFEKESPNEIKQFKLRQMTGTEIYMNWDGVLADDMLNDEGNQFAMYYFNNDEEWKYISDYSDVFIDEETLYHVKDTWENYFKLKEVIDNSYNFWKDNLQNK</sequence>
<comment type="caution">
    <text evidence="2">The sequence shown here is derived from an EMBL/GenBank/DDBJ whole genome shotgun (WGS) entry which is preliminary data.</text>
</comment>
<organism evidence="2 3">
    <name type="scientific">Bacillus thuringiensis serovar pingluonsis</name>
    <dbReference type="NCBI Taxonomy" id="180881"/>
    <lineage>
        <taxon>Bacteria</taxon>
        <taxon>Bacillati</taxon>
        <taxon>Bacillota</taxon>
        <taxon>Bacilli</taxon>
        <taxon>Bacillales</taxon>
        <taxon>Bacillaceae</taxon>
        <taxon>Bacillus</taxon>
        <taxon>Bacillus cereus group</taxon>
    </lineage>
</organism>